<dbReference type="AlphaFoldDB" id="A0A4U5P9A0"/>
<proteinExistence type="predicted"/>
<keyword evidence="3" id="KW-1185">Reference proteome</keyword>
<accession>A0A4U5P9A0</accession>
<organism evidence="2 3">
    <name type="scientific">Steinernema carpocapsae</name>
    <name type="common">Entomopathogenic nematode</name>
    <dbReference type="NCBI Taxonomy" id="34508"/>
    <lineage>
        <taxon>Eukaryota</taxon>
        <taxon>Metazoa</taxon>
        <taxon>Ecdysozoa</taxon>
        <taxon>Nematoda</taxon>
        <taxon>Chromadorea</taxon>
        <taxon>Rhabditida</taxon>
        <taxon>Tylenchina</taxon>
        <taxon>Panagrolaimomorpha</taxon>
        <taxon>Strongyloidoidea</taxon>
        <taxon>Steinernematidae</taxon>
        <taxon>Steinernema</taxon>
    </lineage>
</organism>
<dbReference type="Proteomes" id="UP000298663">
    <property type="component" value="Unassembled WGS sequence"/>
</dbReference>
<gene>
    <name evidence="2" type="ORF">L596_007101</name>
</gene>
<dbReference type="OrthoDB" id="5399138at2759"/>
<feature type="region of interest" description="Disordered" evidence="1">
    <location>
        <begin position="1"/>
        <end position="22"/>
    </location>
</feature>
<sequence length="123" mass="13545">MGGTSTSWRFAGTPFTPPGRSCEGIKEVARTAADDRVQTNCFVSRNDAPCHTINHGQRRRGLISLNLTGFISGAFEGPTKEVRDITGISGTELRDLFNISSVSIILPKLALRSIPKYRTFRYL</sequence>
<name>A0A4U5P9A0_STECR</name>
<evidence type="ECO:0000313" key="3">
    <source>
        <dbReference type="Proteomes" id="UP000298663"/>
    </source>
</evidence>
<comment type="caution">
    <text evidence="2">The sequence shown here is derived from an EMBL/GenBank/DDBJ whole genome shotgun (WGS) entry which is preliminary data.</text>
</comment>
<evidence type="ECO:0000256" key="1">
    <source>
        <dbReference type="SAM" id="MobiDB-lite"/>
    </source>
</evidence>
<dbReference type="EMBL" id="AZBU02000002">
    <property type="protein sequence ID" value="TKR92454.1"/>
    <property type="molecule type" value="Genomic_DNA"/>
</dbReference>
<reference evidence="2 3" key="2">
    <citation type="journal article" date="2019" name="G3 (Bethesda)">
        <title>Hybrid Assembly of the Genome of the Entomopathogenic Nematode Steinernema carpocapsae Identifies the X-Chromosome.</title>
        <authorList>
            <person name="Serra L."/>
            <person name="Macchietto M."/>
            <person name="Macias-Munoz A."/>
            <person name="McGill C.J."/>
            <person name="Rodriguez I.M."/>
            <person name="Rodriguez B."/>
            <person name="Murad R."/>
            <person name="Mortazavi A."/>
        </authorList>
    </citation>
    <scope>NUCLEOTIDE SEQUENCE [LARGE SCALE GENOMIC DNA]</scope>
    <source>
        <strain evidence="2 3">ALL</strain>
    </source>
</reference>
<reference evidence="2 3" key="1">
    <citation type="journal article" date="2015" name="Genome Biol.">
        <title>Comparative genomics of Steinernema reveals deeply conserved gene regulatory networks.</title>
        <authorList>
            <person name="Dillman A.R."/>
            <person name="Macchietto M."/>
            <person name="Porter C.F."/>
            <person name="Rogers A."/>
            <person name="Williams B."/>
            <person name="Antoshechkin I."/>
            <person name="Lee M.M."/>
            <person name="Goodwin Z."/>
            <person name="Lu X."/>
            <person name="Lewis E.E."/>
            <person name="Goodrich-Blair H."/>
            <person name="Stock S.P."/>
            <person name="Adams B.J."/>
            <person name="Sternberg P.W."/>
            <person name="Mortazavi A."/>
        </authorList>
    </citation>
    <scope>NUCLEOTIDE SEQUENCE [LARGE SCALE GENOMIC DNA]</scope>
    <source>
        <strain evidence="2 3">ALL</strain>
    </source>
</reference>
<evidence type="ECO:0000313" key="2">
    <source>
        <dbReference type="EMBL" id="TKR92454.1"/>
    </source>
</evidence>
<protein>
    <submittedName>
        <fullName evidence="2">Uncharacterized protein</fullName>
    </submittedName>
</protein>